<accession>A0ABR6XE04</accession>
<gene>
    <name evidence="5" type="ORF">H8K26_06715</name>
</gene>
<evidence type="ECO:0000256" key="3">
    <source>
        <dbReference type="ARBA" id="ARBA00023125"/>
    </source>
</evidence>
<dbReference type="Gene3D" id="1.10.150.130">
    <property type="match status" value="1"/>
</dbReference>
<proteinExistence type="inferred from homology"/>
<dbReference type="InterPro" id="IPR038488">
    <property type="entry name" value="Integrase_DNA-bd_sf"/>
</dbReference>
<comment type="similarity">
    <text evidence="1">Belongs to the 'phage' integrase family.</text>
</comment>
<evidence type="ECO:0000256" key="2">
    <source>
        <dbReference type="ARBA" id="ARBA00022908"/>
    </source>
</evidence>
<evidence type="ECO:0000313" key="6">
    <source>
        <dbReference type="Proteomes" id="UP000637632"/>
    </source>
</evidence>
<keyword evidence="6" id="KW-1185">Reference proteome</keyword>
<dbReference type="RefSeq" id="WP_190478286.1">
    <property type="nucleotide sequence ID" value="NZ_JACOFT010000002.1"/>
</dbReference>
<dbReference type="Gene3D" id="3.30.160.390">
    <property type="entry name" value="Integrase, DNA-binding domain"/>
    <property type="match status" value="1"/>
</dbReference>
<name>A0ABR6XE04_9BURK</name>
<sequence length="152" mass="17529">MTLTAKQIDAAKPKDKPYKIRDIERLYLYISAAGSKSWKCDGDVDGRRTTITYGKYPDLSLAEARLRNLEHKKAPVERVKMAPTFREVALEWLEKKVPSLSNPKRRHQTITSLEQFISKVGDLAIDKMPLAVRMMYSITYSPQHRKQKIDAH</sequence>
<evidence type="ECO:0000259" key="4">
    <source>
        <dbReference type="Pfam" id="PF13356"/>
    </source>
</evidence>
<reference evidence="5 6" key="1">
    <citation type="submission" date="2020-08" db="EMBL/GenBank/DDBJ databases">
        <title>Novel species isolated from subtropical streams in China.</title>
        <authorList>
            <person name="Lu H."/>
        </authorList>
    </citation>
    <scope>NUCLEOTIDE SEQUENCE [LARGE SCALE GENOMIC DNA]</scope>
    <source>
        <strain evidence="5 6">CCTCC AB 2015119</strain>
    </source>
</reference>
<keyword evidence="3" id="KW-0238">DNA-binding</keyword>
<dbReference type="EMBL" id="JACOFT010000002">
    <property type="protein sequence ID" value="MBC3811131.1"/>
    <property type="molecule type" value="Genomic_DNA"/>
</dbReference>
<dbReference type="Pfam" id="PF13356">
    <property type="entry name" value="Arm-DNA-bind_3"/>
    <property type="match status" value="1"/>
</dbReference>
<dbReference type="PANTHER" id="PTHR30629">
    <property type="entry name" value="PROPHAGE INTEGRASE"/>
    <property type="match status" value="1"/>
</dbReference>
<protein>
    <submittedName>
        <fullName evidence="5">DUF4102 domain-containing protein</fullName>
    </submittedName>
</protein>
<dbReference type="PANTHER" id="PTHR30629:SF2">
    <property type="entry name" value="PROPHAGE INTEGRASE INTS-RELATED"/>
    <property type="match status" value="1"/>
</dbReference>
<evidence type="ECO:0000313" key="5">
    <source>
        <dbReference type="EMBL" id="MBC3811131.1"/>
    </source>
</evidence>
<evidence type="ECO:0000256" key="1">
    <source>
        <dbReference type="ARBA" id="ARBA00008857"/>
    </source>
</evidence>
<dbReference type="InterPro" id="IPR010998">
    <property type="entry name" value="Integrase_recombinase_N"/>
</dbReference>
<dbReference type="InterPro" id="IPR050808">
    <property type="entry name" value="Phage_Integrase"/>
</dbReference>
<keyword evidence="2" id="KW-0229">DNA integration</keyword>
<dbReference type="InterPro" id="IPR025166">
    <property type="entry name" value="Integrase_DNA_bind_dom"/>
</dbReference>
<comment type="caution">
    <text evidence="5">The sequence shown here is derived from an EMBL/GenBank/DDBJ whole genome shotgun (WGS) entry which is preliminary data.</text>
</comment>
<dbReference type="Proteomes" id="UP000637632">
    <property type="component" value="Unassembled WGS sequence"/>
</dbReference>
<organism evidence="5 6">
    <name type="scientific">Undibacterium aquatile</name>
    <dbReference type="NCBI Taxonomy" id="1537398"/>
    <lineage>
        <taxon>Bacteria</taxon>
        <taxon>Pseudomonadati</taxon>
        <taxon>Pseudomonadota</taxon>
        <taxon>Betaproteobacteria</taxon>
        <taxon>Burkholderiales</taxon>
        <taxon>Oxalobacteraceae</taxon>
        <taxon>Undibacterium</taxon>
    </lineage>
</organism>
<feature type="domain" description="Integrase DNA-binding" evidence="4">
    <location>
        <begin position="3"/>
        <end position="73"/>
    </location>
</feature>